<organism evidence="3 4">
    <name type="scientific">Cytospora schulzeri</name>
    <dbReference type="NCBI Taxonomy" id="448051"/>
    <lineage>
        <taxon>Eukaryota</taxon>
        <taxon>Fungi</taxon>
        <taxon>Dikarya</taxon>
        <taxon>Ascomycota</taxon>
        <taxon>Pezizomycotina</taxon>
        <taxon>Sordariomycetes</taxon>
        <taxon>Sordariomycetidae</taxon>
        <taxon>Diaporthales</taxon>
        <taxon>Cytosporaceae</taxon>
        <taxon>Cytospora</taxon>
    </lineage>
</organism>
<name>A0A423VFA8_9PEZI</name>
<evidence type="ECO:0000313" key="3">
    <source>
        <dbReference type="EMBL" id="ROV89584.1"/>
    </source>
</evidence>
<feature type="region of interest" description="Disordered" evidence="1">
    <location>
        <begin position="263"/>
        <end position="284"/>
    </location>
</feature>
<protein>
    <recommendedName>
        <fullName evidence="2">DUF7587 domain-containing protein</fullName>
    </recommendedName>
</protein>
<dbReference type="STRING" id="356882.A0A423VFA8"/>
<gene>
    <name evidence="3" type="ORF">VMCG_09945</name>
</gene>
<comment type="caution">
    <text evidence="3">The sequence shown here is derived from an EMBL/GenBank/DDBJ whole genome shotgun (WGS) entry which is preliminary data.</text>
</comment>
<dbReference type="AlphaFoldDB" id="A0A423VFA8"/>
<feature type="domain" description="DUF7587" evidence="2">
    <location>
        <begin position="249"/>
        <end position="370"/>
    </location>
</feature>
<evidence type="ECO:0000259" key="2">
    <source>
        <dbReference type="Pfam" id="PF24494"/>
    </source>
</evidence>
<dbReference type="Pfam" id="PF24494">
    <property type="entry name" value="DUF7587"/>
    <property type="match status" value="1"/>
</dbReference>
<evidence type="ECO:0000313" key="4">
    <source>
        <dbReference type="Proteomes" id="UP000283895"/>
    </source>
</evidence>
<dbReference type="InterPro" id="IPR056009">
    <property type="entry name" value="DUF7587"/>
</dbReference>
<dbReference type="OrthoDB" id="4152607at2759"/>
<dbReference type="EMBL" id="LKEA01000069">
    <property type="protein sequence ID" value="ROV89584.1"/>
    <property type="molecule type" value="Genomic_DNA"/>
</dbReference>
<reference evidence="3 4" key="1">
    <citation type="submission" date="2015-09" db="EMBL/GenBank/DDBJ databases">
        <title>Host preference determinants of Valsa canker pathogens revealed by comparative genomics.</title>
        <authorList>
            <person name="Yin Z."/>
            <person name="Huang L."/>
        </authorList>
    </citation>
    <scope>NUCLEOTIDE SEQUENCE [LARGE SCALE GENOMIC DNA]</scope>
    <source>
        <strain evidence="3 4">03-1</strain>
    </source>
</reference>
<feature type="compositionally biased region" description="Low complexity" evidence="1">
    <location>
        <begin position="272"/>
        <end position="281"/>
    </location>
</feature>
<proteinExistence type="predicted"/>
<sequence>MAPMAASIDGLLGPMSSLDITADSETPCAPPFAAIEAFVQSVERSALLAKEVQIHDVHVPSPYTTQVRALHSYINRLAEATRLLNATADRISDLAVCSSVQCLVDSGTRSSTIEKLLAHFDQKITLIARKALETSSSGNAHALLRIAEDCYEATRPDGQLDADDYFIPLGEAALGWPYDPDYESEQYYEHEDRLTVDENYAEWHAERFMRKQEQESRERKSWAQFWLRVLNKCPSGPTLFDGADCSDANMPRYLFRVFDQGSSSKCDEDTVASQASASKSGGSRKDLLSLDKFEATDMLFKHLKWYDFEAEAPDNLTSWTSSLLYAVQYAIYRCNNHGLDPEDVRICVVDTTKFPRGQFAQDTHLINELRGYTSGVQEAGQFFKFRLNDERYYNGEYLSQGLVPLTGRSCIVSLGRMELSGLYDLLPELDDERGRKMWANRVLELRTIWSIEQHTTDQEVQTACRISNNCFSPDIVTDMVIMLLCFKNRKILRPKSGKF</sequence>
<accession>A0A423VFA8</accession>
<keyword evidence="4" id="KW-1185">Reference proteome</keyword>
<evidence type="ECO:0000256" key="1">
    <source>
        <dbReference type="SAM" id="MobiDB-lite"/>
    </source>
</evidence>
<dbReference type="Proteomes" id="UP000283895">
    <property type="component" value="Unassembled WGS sequence"/>
</dbReference>